<feature type="coiled-coil region" evidence="1">
    <location>
        <begin position="370"/>
        <end position="397"/>
    </location>
</feature>
<sequence length="829" mass="92134">MAGPSRQQLPGFALCSNPRKSFDQLQSFGSSFLERFEGALMPEEEVPVLGSLSFVDTPGVLSGDKQRMGRSYDFEGVMGWFAEHADLVIVLFDPNKLDISDEFRRCLEALGKNSERKVRFVLNKAEKLERFELVRVFGGLMWSLSKVISSPEMPYIFVSAAAERCADLAPEARDFFLSEEAKLRQEVWQVPCDNTTRKVNDLLRRGRLLRCHTLLVNHLLTLQGPFGRRKLLRETLADPVKLGAACAQVAQESNIPLQDFPSAENLTELFRKFGDVKTIKPVPSSLFRAAEEALNTDIPVLLERVASEREEMIQQGIPGADGLLKGKGSGHNEQVATATEKGAPATRDSKKDLSQAQESQHEEGEKSRQLEDYIRKASALELELEELRNHLVDAQQDRPKFWPKGPAGSGSTAMAPGWSVVMHRPDSVRVPSVHSMAAAKVQLKLLESAIFKAEQELEASWAKACFSQSPVPYVDEEWGSPWAELVAQTTAKLCGFQEARGRLLARMQELRLDDDKASESDSDTEVCPARSTAENALNVMKDLLAHHLAEQAELRSENHALIAQNSELRKKEAVWRERTQQQQNQLEHLEQLKAQMEQQLAELRAERSAELRAQMQSAQLRTAELQKENATLKERCFQKDWCVKKMLEQMQNVRGDVPELCSRDQPWEDDVSIVSDLSSWVCVASSQPCFFLADATFKTPSGQALQAWQLCKGSELLAADGHGVLEVLDHPQEVLVNEVLELWAGDVILRVVPDHCIALGAGAGTKKAKELLPGDLVTVDGHPAALIQVETKSMSCPAPAIKVIMGPDNIPPLMVTRRLSEESPFGSSV</sequence>
<proteinExistence type="predicted"/>
<keyword evidence="1" id="KW-0175">Coiled coil</keyword>
<feature type="compositionally biased region" description="Basic and acidic residues" evidence="2">
    <location>
        <begin position="347"/>
        <end position="370"/>
    </location>
</feature>
<keyword evidence="6" id="KW-1185">Reference proteome</keyword>
<dbReference type="OrthoDB" id="1716625at2759"/>
<protein>
    <submittedName>
        <fullName evidence="5">EH domain-containing protein 1</fullName>
    </submittedName>
</protein>
<reference evidence="4" key="1">
    <citation type="submission" date="2022-10" db="EMBL/GenBank/DDBJ databases">
        <authorList>
            <person name="Chen Y."/>
            <person name="Dougan E. K."/>
            <person name="Chan C."/>
            <person name="Rhodes N."/>
            <person name="Thang M."/>
        </authorList>
    </citation>
    <scope>NUCLEOTIDE SEQUENCE</scope>
</reference>
<dbReference type="EMBL" id="CAMXCT020003457">
    <property type="protein sequence ID" value="CAL1157978.1"/>
    <property type="molecule type" value="Genomic_DNA"/>
</dbReference>
<evidence type="ECO:0000313" key="5">
    <source>
        <dbReference type="EMBL" id="CAL4791915.1"/>
    </source>
</evidence>
<dbReference type="AlphaFoldDB" id="A0A9P1D8L2"/>
<dbReference type="EMBL" id="CAMXCT030003457">
    <property type="protein sequence ID" value="CAL4791915.1"/>
    <property type="molecule type" value="Genomic_DNA"/>
</dbReference>
<dbReference type="InterPro" id="IPR040990">
    <property type="entry name" value="DUF5600"/>
</dbReference>
<dbReference type="InterPro" id="IPR027417">
    <property type="entry name" value="P-loop_NTPase"/>
</dbReference>
<evidence type="ECO:0000259" key="3">
    <source>
        <dbReference type="Pfam" id="PF18150"/>
    </source>
</evidence>
<feature type="domain" description="DUF5600" evidence="3">
    <location>
        <begin position="195"/>
        <end position="301"/>
    </location>
</feature>
<feature type="coiled-coil region" evidence="1">
    <location>
        <begin position="551"/>
        <end position="635"/>
    </location>
</feature>
<accession>A0A9P1D8L2</accession>
<dbReference type="GO" id="GO:0005886">
    <property type="term" value="C:plasma membrane"/>
    <property type="evidence" value="ECO:0007669"/>
    <property type="project" value="TreeGrafter"/>
</dbReference>
<gene>
    <name evidence="4" type="ORF">C1SCF055_LOCUS30380</name>
</gene>
<dbReference type="Gene3D" id="3.40.50.300">
    <property type="entry name" value="P-loop containing nucleotide triphosphate hydrolases"/>
    <property type="match status" value="1"/>
</dbReference>
<dbReference type="GO" id="GO:0016197">
    <property type="term" value="P:endosomal transport"/>
    <property type="evidence" value="ECO:0007669"/>
    <property type="project" value="TreeGrafter"/>
</dbReference>
<dbReference type="SUPFAM" id="SSF52540">
    <property type="entry name" value="P-loop containing nucleoside triphosphate hydrolases"/>
    <property type="match status" value="1"/>
</dbReference>
<evidence type="ECO:0000313" key="6">
    <source>
        <dbReference type="Proteomes" id="UP001152797"/>
    </source>
</evidence>
<dbReference type="GO" id="GO:0006897">
    <property type="term" value="P:endocytosis"/>
    <property type="evidence" value="ECO:0007669"/>
    <property type="project" value="TreeGrafter"/>
</dbReference>
<comment type="caution">
    <text evidence="4">The sequence shown here is derived from an EMBL/GenBank/DDBJ whole genome shotgun (WGS) entry which is preliminary data.</text>
</comment>
<reference evidence="5 6" key="2">
    <citation type="submission" date="2024-05" db="EMBL/GenBank/DDBJ databases">
        <authorList>
            <person name="Chen Y."/>
            <person name="Shah S."/>
            <person name="Dougan E. K."/>
            <person name="Thang M."/>
            <person name="Chan C."/>
        </authorList>
    </citation>
    <scope>NUCLEOTIDE SEQUENCE [LARGE SCALE GENOMIC DNA]</scope>
</reference>
<evidence type="ECO:0000256" key="1">
    <source>
        <dbReference type="SAM" id="Coils"/>
    </source>
</evidence>
<name>A0A9P1D8L2_9DINO</name>
<dbReference type="EMBL" id="CAMXCT010003457">
    <property type="protein sequence ID" value="CAI4004603.1"/>
    <property type="molecule type" value="Genomic_DNA"/>
</dbReference>
<dbReference type="Pfam" id="PF18150">
    <property type="entry name" value="DUF5600"/>
    <property type="match status" value="1"/>
</dbReference>
<dbReference type="Proteomes" id="UP001152797">
    <property type="component" value="Unassembled WGS sequence"/>
</dbReference>
<dbReference type="GO" id="GO:0005737">
    <property type="term" value="C:cytoplasm"/>
    <property type="evidence" value="ECO:0007669"/>
    <property type="project" value="TreeGrafter"/>
</dbReference>
<organism evidence="4">
    <name type="scientific">Cladocopium goreaui</name>
    <dbReference type="NCBI Taxonomy" id="2562237"/>
    <lineage>
        <taxon>Eukaryota</taxon>
        <taxon>Sar</taxon>
        <taxon>Alveolata</taxon>
        <taxon>Dinophyceae</taxon>
        <taxon>Suessiales</taxon>
        <taxon>Symbiodiniaceae</taxon>
        <taxon>Cladocopium</taxon>
    </lineage>
</organism>
<evidence type="ECO:0000256" key="2">
    <source>
        <dbReference type="SAM" id="MobiDB-lite"/>
    </source>
</evidence>
<feature type="region of interest" description="Disordered" evidence="2">
    <location>
        <begin position="317"/>
        <end position="370"/>
    </location>
</feature>
<evidence type="ECO:0000313" key="4">
    <source>
        <dbReference type="EMBL" id="CAI4004603.1"/>
    </source>
</evidence>
<dbReference type="PANTHER" id="PTHR11216">
    <property type="entry name" value="EH DOMAIN"/>
    <property type="match status" value="1"/>
</dbReference>